<dbReference type="EMBL" id="FWZC01000044">
    <property type="protein sequence ID" value="SME19036.1"/>
    <property type="molecule type" value="Genomic_DNA"/>
</dbReference>
<dbReference type="AlphaFoldDB" id="A0A9X8X6X4"/>
<comment type="caution">
    <text evidence="1">The sequence shown here is derived from an EMBL/GenBank/DDBJ whole genome shotgun (WGS) entry which is preliminary data.</text>
</comment>
<organism evidence="1 2">
    <name type="scientific">Bacillus paranthracis</name>
    <dbReference type="NCBI Taxonomy" id="2026186"/>
    <lineage>
        <taxon>Bacteria</taxon>
        <taxon>Bacillati</taxon>
        <taxon>Bacillota</taxon>
        <taxon>Bacilli</taxon>
        <taxon>Bacillales</taxon>
        <taxon>Bacillaceae</taxon>
        <taxon>Bacillus</taxon>
        <taxon>Bacillus cereus group</taxon>
    </lineage>
</organism>
<dbReference type="Proteomes" id="UP000194435">
    <property type="component" value="Unassembled WGS sequence"/>
</dbReference>
<evidence type="ECO:0000313" key="2">
    <source>
        <dbReference type="Proteomes" id="UP000194435"/>
    </source>
</evidence>
<protein>
    <recommendedName>
        <fullName evidence="3">DNA-binding protein</fullName>
    </recommendedName>
</protein>
<reference evidence="1 2" key="1">
    <citation type="submission" date="2017-04" db="EMBL/GenBank/DDBJ databases">
        <authorList>
            <person name="Criscuolo A."/>
        </authorList>
    </citation>
    <scope>NUCLEOTIDE SEQUENCE [LARGE SCALE GENOMIC DNA]</scope>
    <source>
        <strain evidence="1">16-00221</strain>
    </source>
</reference>
<evidence type="ECO:0000313" key="1">
    <source>
        <dbReference type="EMBL" id="SME19036.1"/>
    </source>
</evidence>
<evidence type="ECO:0008006" key="3">
    <source>
        <dbReference type="Google" id="ProtNLM"/>
    </source>
</evidence>
<name>A0A9X8X6X4_9BACI</name>
<proteinExistence type="predicted"/>
<gene>
    <name evidence="1" type="ORF">BACERE00221_03242</name>
</gene>
<accession>A0A9X8X6X4</accession>
<sequence>MLLIKDLPEYITPLHIKQILRIGQRQAYQLTKTNAFQTMKLEDINLYSKEEFIKWLEGGNLK</sequence>
<dbReference type="RefSeq" id="WP_086717854.1">
    <property type="nucleotide sequence ID" value="NZ_FWZC01000044.1"/>
</dbReference>